<gene>
    <name evidence="1" type="ORF">C4K03_5806</name>
</gene>
<protein>
    <submittedName>
        <fullName evidence="1">Uncharacterized protein</fullName>
    </submittedName>
</protein>
<proteinExistence type="predicted"/>
<organism evidence="1 2">
    <name type="scientific">Pseudomonas synxantha</name>
    <dbReference type="NCBI Taxonomy" id="47883"/>
    <lineage>
        <taxon>Bacteria</taxon>
        <taxon>Pseudomonadati</taxon>
        <taxon>Pseudomonadota</taxon>
        <taxon>Gammaproteobacteria</taxon>
        <taxon>Pseudomonadales</taxon>
        <taxon>Pseudomonadaceae</taxon>
        <taxon>Pseudomonas</taxon>
    </lineage>
</organism>
<evidence type="ECO:0000313" key="2">
    <source>
        <dbReference type="Proteomes" id="UP000268696"/>
    </source>
</evidence>
<accession>A0A3G7UFF8</accession>
<dbReference type="EMBL" id="CP027754">
    <property type="protein sequence ID" value="AZE57913.1"/>
    <property type="molecule type" value="Genomic_DNA"/>
</dbReference>
<evidence type="ECO:0000313" key="1">
    <source>
        <dbReference type="EMBL" id="AZE57913.1"/>
    </source>
</evidence>
<reference evidence="1 2" key="1">
    <citation type="submission" date="2018-03" db="EMBL/GenBank/DDBJ databases">
        <title>Diversity of phytobeneficial traits revealed by whole-genome analysis of worldwide-isolated phenazine-producing Pseudomonas spp.</title>
        <authorList>
            <person name="Biessy A."/>
            <person name="Novinscak A."/>
            <person name="Blom J."/>
            <person name="Leger G."/>
            <person name="Thomashow L.S."/>
            <person name="Cazorla F.M."/>
            <person name="Josic D."/>
            <person name="Filion M."/>
        </authorList>
    </citation>
    <scope>NUCLEOTIDE SEQUENCE [LARGE SCALE GENOMIC DNA]</scope>
    <source>
        <strain evidence="1 2">30B</strain>
    </source>
</reference>
<sequence>MEYQSSSNTLQSDGTISTTVIDWDEFRKYAKIGDTIREPSRTLKIYDKVY</sequence>
<dbReference type="Proteomes" id="UP000268696">
    <property type="component" value="Chromosome"/>
</dbReference>
<name>A0A3G7UFF8_9PSED</name>
<dbReference type="AlphaFoldDB" id="A0A3G7UFF8"/>